<dbReference type="InterPro" id="IPR010930">
    <property type="entry name" value="Flg_bb/hook_C_dom"/>
</dbReference>
<evidence type="ECO:0000313" key="6">
    <source>
        <dbReference type="EMBL" id="WAA09679.1"/>
    </source>
</evidence>
<dbReference type="SUPFAM" id="SSF117143">
    <property type="entry name" value="Flagellar hook protein flgE"/>
    <property type="match status" value="1"/>
</dbReference>
<feature type="domain" description="Flagellar basal-body/hook protein C-terminal" evidence="4">
    <location>
        <begin position="229"/>
        <end position="272"/>
    </location>
</feature>
<dbReference type="Proteomes" id="UP001164718">
    <property type="component" value="Chromosome"/>
</dbReference>
<keyword evidence="2" id="KW-0975">Bacterial flagellum</keyword>
<dbReference type="InterPro" id="IPR001444">
    <property type="entry name" value="Flag_bb_rod_N"/>
</dbReference>
<evidence type="ECO:0000313" key="7">
    <source>
        <dbReference type="Proteomes" id="UP001164718"/>
    </source>
</evidence>
<feature type="domain" description="Flagellar hook protein FlgE/F/G-like D1" evidence="5">
    <location>
        <begin position="103"/>
        <end position="172"/>
    </location>
</feature>
<feature type="domain" description="Flagellar basal body rod protein N-terminal" evidence="3">
    <location>
        <begin position="7"/>
        <end position="35"/>
    </location>
</feature>
<reference evidence="6" key="1">
    <citation type="submission" date="2022-09" db="EMBL/GenBank/DDBJ databases">
        <title>Complete Genomes of Fervidibacillus albus and Fervidibacillus halotolerans isolated from tidal flat sediments.</title>
        <authorList>
            <person name="Kwon K.K."/>
            <person name="Yang S.-H."/>
            <person name="Park M.J."/>
            <person name="Oh H.-M."/>
        </authorList>
    </citation>
    <scope>NUCLEOTIDE SEQUENCE</scope>
    <source>
        <strain evidence="6">MEBiC13591</strain>
    </source>
</reference>
<dbReference type="PANTHER" id="PTHR30435:SF19">
    <property type="entry name" value="FLAGELLAR BASAL-BODY ROD PROTEIN FLGG"/>
    <property type="match status" value="1"/>
</dbReference>
<evidence type="ECO:0000256" key="1">
    <source>
        <dbReference type="ARBA" id="ARBA00009677"/>
    </source>
</evidence>
<accession>A0A9E8LU69</accession>
<keyword evidence="6" id="KW-0966">Cell projection</keyword>
<proteinExistence type="inferred from homology"/>
<dbReference type="InterPro" id="IPR053967">
    <property type="entry name" value="LlgE_F_G-like_D1"/>
</dbReference>
<gene>
    <name evidence="6" type="ORF">OE104_14360</name>
</gene>
<evidence type="ECO:0000256" key="2">
    <source>
        <dbReference type="RuleBase" id="RU362116"/>
    </source>
</evidence>
<keyword evidence="7" id="KW-1185">Reference proteome</keyword>
<dbReference type="GO" id="GO:0071978">
    <property type="term" value="P:bacterial-type flagellum-dependent swarming motility"/>
    <property type="evidence" value="ECO:0007669"/>
    <property type="project" value="TreeGrafter"/>
</dbReference>
<dbReference type="AlphaFoldDB" id="A0A9E8LU69"/>
<keyword evidence="6" id="KW-0969">Cilium</keyword>
<dbReference type="InterPro" id="IPR037925">
    <property type="entry name" value="FlgE/F/G-like"/>
</dbReference>
<evidence type="ECO:0000259" key="5">
    <source>
        <dbReference type="Pfam" id="PF22692"/>
    </source>
</evidence>
<evidence type="ECO:0000259" key="4">
    <source>
        <dbReference type="Pfam" id="PF06429"/>
    </source>
</evidence>
<dbReference type="PANTHER" id="PTHR30435">
    <property type="entry name" value="FLAGELLAR PROTEIN"/>
    <property type="match status" value="1"/>
</dbReference>
<dbReference type="Pfam" id="PF06429">
    <property type="entry name" value="Flg_bbr_C"/>
    <property type="match status" value="1"/>
</dbReference>
<dbReference type="EMBL" id="CP106878">
    <property type="protein sequence ID" value="WAA09679.1"/>
    <property type="molecule type" value="Genomic_DNA"/>
</dbReference>
<comment type="similarity">
    <text evidence="1 2">Belongs to the flagella basal body rod proteins family.</text>
</comment>
<organism evidence="6 7">
    <name type="scientific">Fervidibacillus albus</name>
    <dbReference type="NCBI Taxonomy" id="2980026"/>
    <lineage>
        <taxon>Bacteria</taxon>
        <taxon>Bacillati</taxon>
        <taxon>Bacillota</taxon>
        <taxon>Bacilli</taxon>
        <taxon>Bacillales</taxon>
        <taxon>Bacillaceae</taxon>
        <taxon>Fervidibacillus</taxon>
    </lineage>
</organism>
<dbReference type="GO" id="GO:0009425">
    <property type="term" value="C:bacterial-type flagellum basal body"/>
    <property type="evidence" value="ECO:0007669"/>
    <property type="project" value="UniProtKB-SubCell"/>
</dbReference>
<protein>
    <submittedName>
        <fullName evidence="6">Flagellar hook-basal body protein</fullName>
    </submittedName>
</protein>
<dbReference type="InterPro" id="IPR020013">
    <property type="entry name" value="Flagellar_FlgE/F/G"/>
</dbReference>
<name>A0A9E8LU69_9BACI</name>
<dbReference type="KEGG" id="faf:OE104_14360"/>
<sequence>MNRMMITASNTMGELQKQLDVISNNIANIQTNGYKREQVRFSEMMYQQFNNQQVESEEVGRLTPLGVRQGSGAKISQIQTDTSIGNIVQTDRLLDFALTAENEYFKVLVPQDDQFTVQYTRDGAFYLSPTNDGENMLVTAQGYPILDENNEPIVFQGDMKEIRISDDGIIQYTNDAGAETNVALGIVLAENPQIFLQNGNNLVSLPNHLEEGDVLINLTGDNRQQIGIRQGALEGSNVDLTEEMTNMIQTQRAYQFQAKSVTLADQMLGLINGIR</sequence>
<keyword evidence="6" id="KW-0282">Flagellum</keyword>
<comment type="subcellular location">
    <subcellularLocation>
        <location evidence="2">Bacterial flagellum basal body</location>
    </subcellularLocation>
</comment>
<dbReference type="NCBIfam" id="TIGR03506">
    <property type="entry name" value="FlgEFG_subfam"/>
    <property type="match status" value="1"/>
</dbReference>
<dbReference type="Pfam" id="PF22692">
    <property type="entry name" value="LlgE_F_G_D1"/>
    <property type="match status" value="1"/>
</dbReference>
<evidence type="ECO:0000259" key="3">
    <source>
        <dbReference type="Pfam" id="PF00460"/>
    </source>
</evidence>
<dbReference type="Pfam" id="PF00460">
    <property type="entry name" value="Flg_bb_rod"/>
    <property type="match status" value="1"/>
</dbReference>